<dbReference type="InterPro" id="IPR040632">
    <property type="entry name" value="Sulfotransfer_4"/>
</dbReference>
<gene>
    <name evidence="1" type="ORF">Pan54_39270</name>
</gene>
<protein>
    <submittedName>
        <fullName evidence="1">Uncharacterized protein</fullName>
    </submittedName>
</protein>
<dbReference type="Gene3D" id="3.40.50.300">
    <property type="entry name" value="P-loop containing nucleotide triphosphate hydrolases"/>
    <property type="match status" value="1"/>
</dbReference>
<evidence type="ECO:0000313" key="1">
    <source>
        <dbReference type="EMBL" id="TWT63174.1"/>
    </source>
</evidence>
<dbReference type="AlphaFoldDB" id="A0A5C5XJZ8"/>
<dbReference type="InterPro" id="IPR027417">
    <property type="entry name" value="P-loop_NTPase"/>
</dbReference>
<organism evidence="1 2">
    <name type="scientific">Rubinisphaera italica</name>
    <dbReference type="NCBI Taxonomy" id="2527969"/>
    <lineage>
        <taxon>Bacteria</taxon>
        <taxon>Pseudomonadati</taxon>
        <taxon>Planctomycetota</taxon>
        <taxon>Planctomycetia</taxon>
        <taxon>Planctomycetales</taxon>
        <taxon>Planctomycetaceae</taxon>
        <taxon>Rubinisphaera</taxon>
    </lineage>
</organism>
<name>A0A5C5XJZ8_9PLAN</name>
<dbReference type="OrthoDB" id="285690at2"/>
<reference evidence="1 2" key="1">
    <citation type="submission" date="2019-02" db="EMBL/GenBank/DDBJ databases">
        <title>Deep-cultivation of Planctomycetes and their phenomic and genomic characterization uncovers novel biology.</title>
        <authorList>
            <person name="Wiegand S."/>
            <person name="Jogler M."/>
            <person name="Boedeker C."/>
            <person name="Pinto D."/>
            <person name="Vollmers J."/>
            <person name="Rivas-Marin E."/>
            <person name="Kohn T."/>
            <person name="Peeters S.H."/>
            <person name="Heuer A."/>
            <person name="Rast P."/>
            <person name="Oberbeckmann S."/>
            <person name="Bunk B."/>
            <person name="Jeske O."/>
            <person name="Meyerdierks A."/>
            <person name="Storesund J.E."/>
            <person name="Kallscheuer N."/>
            <person name="Luecker S."/>
            <person name="Lage O.M."/>
            <person name="Pohl T."/>
            <person name="Merkel B.J."/>
            <person name="Hornburger P."/>
            <person name="Mueller R.-W."/>
            <person name="Bruemmer F."/>
            <person name="Labrenz M."/>
            <person name="Spormann A.M."/>
            <person name="Op Den Camp H."/>
            <person name="Overmann J."/>
            <person name="Amann R."/>
            <person name="Jetten M.S.M."/>
            <person name="Mascher T."/>
            <person name="Medema M.H."/>
            <person name="Devos D.P."/>
            <person name="Kaster A.-K."/>
            <person name="Ovreas L."/>
            <person name="Rohde M."/>
            <person name="Galperin M.Y."/>
            <person name="Jogler C."/>
        </authorList>
    </citation>
    <scope>NUCLEOTIDE SEQUENCE [LARGE SCALE GENOMIC DNA]</scope>
    <source>
        <strain evidence="1 2">Pan54</strain>
    </source>
</reference>
<dbReference type="Proteomes" id="UP000316095">
    <property type="component" value="Unassembled WGS sequence"/>
</dbReference>
<keyword evidence="2" id="KW-1185">Reference proteome</keyword>
<dbReference type="RefSeq" id="WP_146504951.1">
    <property type="nucleotide sequence ID" value="NZ_SJPG01000001.1"/>
</dbReference>
<evidence type="ECO:0000313" key="2">
    <source>
        <dbReference type="Proteomes" id="UP000316095"/>
    </source>
</evidence>
<dbReference type="EMBL" id="SJPG01000001">
    <property type="protein sequence ID" value="TWT63174.1"/>
    <property type="molecule type" value="Genomic_DNA"/>
</dbReference>
<sequence length="437" mass="49712">MKLFGIGTNKTGTVSMKYAFEAAGLRVLHDWAAGQIIVDDLQAGRVPAALEKYDIFVDGPYIDCADLILDAVPDAKLLYQWRPLNDFICSSLMHILDNRLNKPNGHWMSLDTDQLERHWHRTQVVAQKALSLAPDRVAEYQLGDNRSWRAAMNKLGYNQVGELPNYHRSLDRIAGIEAHYLDRKPISDTPVVLAVRSMNHWETGINNIPKNVDTPEIRQRIEEWWPKNFEMPFTEYRARLAQIARTNWSKCPGIDSQICIQSWEVERFANAIVIPIDDDDWLVPEIVSIVRQNLSESTHAVCWQVDRVATVGNGNYASWLNGERNRFATNGYALAPRYRDLCQGREYRLAAHCHLAAARPDATVVELPQILGIAPRTFAAGSFLNKVRSQDELISLARKAKADHEMHETALRLGATFQEEFYLLAHANRALFETLKV</sequence>
<comment type="caution">
    <text evidence="1">The sequence shown here is derived from an EMBL/GenBank/DDBJ whole genome shotgun (WGS) entry which is preliminary data.</text>
</comment>
<accession>A0A5C5XJZ8</accession>
<dbReference type="Pfam" id="PF17784">
    <property type="entry name" value="Sulfotransfer_4"/>
    <property type="match status" value="1"/>
</dbReference>
<proteinExistence type="predicted"/>